<evidence type="ECO:0000256" key="2">
    <source>
        <dbReference type="ARBA" id="ARBA00022603"/>
    </source>
</evidence>
<dbReference type="InterPro" id="IPR038601">
    <property type="entry name" value="MttB-like_sf"/>
</dbReference>
<dbReference type="GO" id="GO:0015948">
    <property type="term" value="P:methanogenesis"/>
    <property type="evidence" value="ECO:0007669"/>
    <property type="project" value="InterPro"/>
</dbReference>
<keyword evidence="3" id="KW-0808">Transferase</keyword>
<evidence type="ECO:0000256" key="1">
    <source>
        <dbReference type="ARBA" id="ARBA00007137"/>
    </source>
</evidence>
<accession>E3GPS0</accession>
<dbReference type="Gene3D" id="3.20.20.480">
    <property type="entry name" value="Trimethylamine methyltransferase-like"/>
    <property type="match status" value="1"/>
</dbReference>
<dbReference type="eggNOG" id="COG5598">
    <property type="taxonomic scope" value="Bacteria"/>
</dbReference>
<reference key="1">
    <citation type="submission" date="2010-09" db="EMBL/GenBank/DDBJ databases">
        <authorList>
            <person name="Roh H."/>
            <person name="Ko H.-J."/>
            <person name="Kim D."/>
            <person name="Choi D.G."/>
            <person name="Park S."/>
            <person name="Kim S."/>
            <person name="Kim K.H."/>
            <person name="Chang I.S."/>
            <person name="Choi I.-G."/>
        </authorList>
    </citation>
    <scope>NUCLEOTIDE SEQUENCE</scope>
    <source>
        <strain>KIST612</strain>
    </source>
</reference>
<gene>
    <name evidence="4" type="ordered locus">ELI_3693</name>
</gene>
<reference evidence="4 5" key="2">
    <citation type="journal article" date="2011" name="J. Bacteriol.">
        <title>Complete genome sequence of a carbon monoxide-utilizing acetogen, Eubacterium limosum KIST612.</title>
        <authorList>
            <person name="Roh H."/>
            <person name="Ko H.J."/>
            <person name="Kim D."/>
            <person name="Choi D.G."/>
            <person name="Park S."/>
            <person name="Kim S."/>
            <person name="Chang I.S."/>
            <person name="Choi I.G."/>
        </authorList>
    </citation>
    <scope>NUCLEOTIDE SEQUENCE [LARGE SCALE GENOMIC DNA]</scope>
    <source>
        <strain evidence="4 5">KIST612</strain>
    </source>
</reference>
<name>E3GPS0_9FIRM</name>
<dbReference type="InterPro" id="IPR010426">
    <property type="entry name" value="MTTB_MeTrfase"/>
</dbReference>
<organism evidence="4 5">
    <name type="scientific">Eubacterium callanderi</name>
    <dbReference type="NCBI Taxonomy" id="53442"/>
    <lineage>
        <taxon>Bacteria</taxon>
        <taxon>Bacillati</taxon>
        <taxon>Bacillota</taxon>
        <taxon>Clostridia</taxon>
        <taxon>Eubacteriales</taxon>
        <taxon>Eubacteriaceae</taxon>
        <taxon>Eubacterium</taxon>
    </lineage>
</organism>
<dbReference type="EMBL" id="CP002273">
    <property type="protein sequence ID" value="ADO38649.1"/>
    <property type="molecule type" value="Genomic_DNA"/>
</dbReference>
<evidence type="ECO:0000313" key="5">
    <source>
        <dbReference type="Proteomes" id="UP000006873"/>
    </source>
</evidence>
<sequence length="502" mass="56180">MPSVKRIKTIKLNGLKPLIAMKRGKHMKSYEKYISKEDVQKIHETSLKVLAEVGVIFEHPEIIELFKSHGARVDGNTVYMDEKLVMDALSTAPASFTVENSKGNHTFGGGARVLMPAVGSIYRLESGKIHKMTNDETVDLFKISDTSDVIDCNYFNVFLEDKQLSMEERIYSPVAMVLKYSHKTGLHLMPNTFPIQGDIREPFKKGLELINQFEGRADVYNNIVHVNSLSPLCFDHDPLVKFLVGAEMNQPLWFSPCAMPVLTGPPSVAGLLAMSNAEVVAGMVMAQLARPGIPVVYGQTSASTNLREIQLSIGAPETALISYATAGLADFYNVPFRTGGGLSDAKDFDAQTGYESDMMIRSTLDAGPDLVLHSCGILGSFNITSFEKFLMDEDVYRMNRRLLSGIEVTEDTLCFDTIKKVGPRGNYLQGRTPKMFRKEFFAPKYFNKEDPNQWQQNGNKPVVDTLTQAVNERLESYCPPEITKEQEDMLNPYIPEKYRDHI</sequence>
<dbReference type="Proteomes" id="UP000006873">
    <property type="component" value="Chromosome"/>
</dbReference>
<protein>
    <submittedName>
        <fullName evidence="4">MttB3</fullName>
    </submittedName>
</protein>
<dbReference type="Pfam" id="PF06253">
    <property type="entry name" value="MTTB"/>
    <property type="match status" value="1"/>
</dbReference>
<dbReference type="AlphaFoldDB" id="E3GPS0"/>
<dbReference type="HOGENOM" id="CLU_033581_0_0_9"/>
<dbReference type="GO" id="GO:0032259">
    <property type="term" value="P:methylation"/>
    <property type="evidence" value="ECO:0007669"/>
    <property type="project" value="UniProtKB-KW"/>
</dbReference>
<keyword evidence="5" id="KW-1185">Reference proteome</keyword>
<comment type="similarity">
    <text evidence="1">Belongs to the trimethylamine methyltransferase family.</text>
</comment>
<proteinExistence type="inferred from homology"/>
<evidence type="ECO:0000256" key="3">
    <source>
        <dbReference type="ARBA" id="ARBA00022679"/>
    </source>
</evidence>
<keyword evidence="2" id="KW-0489">Methyltransferase</keyword>
<dbReference type="GO" id="GO:0008168">
    <property type="term" value="F:methyltransferase activity"/>
    <property type="evidence" value="ECO:0007669"/>
    <property type="project" value="UniProtKB-KW"/>
</dbReference>
<dbReference type="KEGG" id="elm:ELI_3693"/>
<evidence type="ECO:0000313" key="4">
    <source>
        <dbReference type="EMBL" id="ADO38649.1"/>
    </source>
</evidence>